<protein>
    <recommendedName>
        <fullName evidence="3">N-acetyltransferase domain-containing protein</fullName>
    </recommendedName>
</protein>
<keyword evidence="2" id="KW-0012">Acyltransferase</keyword>
<feature type="domain" description="N-acetyltransferase" evidence="3">
    <location>
        <begin position="145"/>
        <end position="270"/>
    </location>
</feature>
<keyword evidence="5" id="KW-1185">Reference proteome</keyword>
<dbReference type="EMBL" id="BOPD01000015">
    <property type="protein sequence ID" value="GIJ33639.1"/>
    <property type="molecule type" value="Genomic_DNA"/>
</dbReference>
<comment type="caution">
    <text evidence="4">The sequence shown here is derived from an EMBL/GenBank/DDBJ whole genome shotgun (WGS) entry which is preliminary data.</text>
</comment>
<dbReference type="PROSITE" id="PS51186">
    <property type="entry name" value="GNAT"/>
    <property type="match status" value="1"/>
</dbReference>
<sequence length="270" mass="28728">MYPIGRLANLHGGSRGSSPPTAYADDMINADEVLDGRGAILAATGHHPFVRHSLPIHEPAKGWRRAGAVCWLLTVEQGPIGGVIGPSDTAIDLVSTLVTEGRLGAGRWLHLPRTDPAPLGPAVAGYEDWDFLWTTGAPPAQPGEERVVRLTEADHPALTALIDEAFPTSTARPGSPQVRGWYGIRDGDRLVACGADRTRGEVGFLAGLAVAPQHRGRGLGAAITTGMTRALLDRYGMVALGVYPSNVTAIRLYRRLGYADTFPLTSVRFV</sequence>
<reference evidence="4" key="1">
    <citation type="submission" date="2021-01" db="EMBL/GenBank/DDBJ databases">
        <title>Whole genome shotgun sequence of Verrucosispora sediminis NBRC 107745.</title>
        <authorList>
            <person name="Komaki H."/>
            <person name="Tamura T."/>
        </authorList>
    </citation>
    <scope>NUCLEOTIDE SEQUENCE</scope>
    <source>
        <strain evidence="4">NBRC 107745</strain>
    </source>
</reference>
<name>A0A9W5USA2_9ACTN</name>
<evidence type="ECO:0000313" key="4">
    <source>
        <dbReference type="EMBL" id="GIJ33639.1"/>
    </source>
</evidence>
<dbReference type="GO" id="GO:0016747">
    <property type="term" value="F:acyltransferase activity, transferring groups other than amino-acyl groups"/>
    <property type="evidence" value="ECO:0007669"/>
    <property type="project" value="InterPro"/>
</dbReference>
<dbReference type="Proteomes" id="UP000607311">
    <property type="component" value="Unassembled WGS sequence"/>
</dbReference>
<dbReference type="AlphaFoldDB" id="A0A9W5USA2"/>
<dbReference type="PANTHER" id="PTHR43420:SF44">
    <property type="entry name" value="ACETYLTRANSFERASE YPEA"/>
    <property type="match status" value="1"/>
</dbReference>
<dbReference type="PANTHER" id="PTHR43420">
    <property type="entry name" value="ACETYLTRANSFERASE"/>
    <property type="match status" value="1"/>
</dbReference>
<dbReference type="InterPro" id="IPR050680">
    <property type="entry name" value="YpeA/RimI_acetyltransf"/>
</dbReference>
<proteinExistence type="predicted"/>
<evidence type="ECO:0000259" key="3">
    <source>
        <dbReference type="PROSITE" id="PS51186"/>
    </source>
</evidence>
<keyword evidence="1" id="KW-0808">Transferase</keyword>
<dbReference type="Pfam" id="PF08445">
    <property type="entry name" value="FR47"/>
    <property type="match status" value="1"/>
</dbReference>
<evidence type="ECO:0000256" key="2">
    <source>
        <dbReference type="ARBA" id="ARBA00023315"/>
    </source>
</evidence>
<dbReference type="InterPro" id="IPR013653">
    <property type="entry name" value="GCN5-like_dom"/>
</dbReference>
<gene>
    <name evidence="4" type="ORF">Vse01_27870</name>
</gene>
<evidence type="ECO:0000313" key="5">
    <source>
        <dbReference type="Proteomes" id="UP000607311"/>
    </source>
</evidence>
<dbReference type="Gene3D" id="3.40.630.30">
    <property type="match status" value="1"/>
</dbReference>
<evidence type="ECO:0000256" key="1">
    <source>
        <dbReference type="ARBA" id="ARBA00022679"/>
    </source>
</evidence>
<dbReference type="CDD" id="cd04301">
    <property type="entry name" value="NAT_SF"/>
    <property type="match status" value="1"/>
</dbReference>
<dbReference type="SUPFAM" id="SSF55729">
    <property type="entry name" value="Acyl-CoA N-acyltransferases (Nat)"/>
    <property type="match status" value="1"/>
</dbReference>
<dbReference type="InterPro" id="IPR000182">
    <property type="entry name" value="GNAT_dom"/>
</dbReference>
<dbReference type="InterPro" id="IPR016181">
    <property type="entry name" value="Acyl_CoA_acyltransferase"/>
</dbReference>
<organism evidence="4 5">
    <name type="scientific">Micromonospora sediminimaris</name>
    <dbReference type="NCBI Taxonomy" id="547162"/>
    <lineage>
        <taxon>Bacteria</taxon>
        <taxon>Bacillati</taxon>
        <taxon>Actinomycetota</taxon>
        <taxon>Actinomycetes</taxon>
        <taxon>Micromonosporales</taxon>
        <taxon>Micromonosporaceae</taxon>
        <taxon>Micromonospora</taxon>
    </lineage>
</organism>
<accession>A0A9W5USA2</accession>